<dbReference type="RefSeq" id="WP_145057650.1">
    <property type="nucleotide sequence ID" value="NZ_CP036433.1"/>
</dbReference>
<protein>
    <submittedName>
        <fullName evidence="3">Uncharacterized protein</fullName>
    </submittedName>
</protein>
<sequence>MTDNPYQPPPPVATERPPAPQKERPHWAWYAWIAGLAMPTVTLLLKRTVSIVWVIQQGRPAEPRERIPGLAELDVAGLVLTILLLCVAIASGPGAPKAKGFKATGSLVLAYLMAIVCWVVLQIATAMLF</sequence>
<feature type="transmembrane region" description="Helical" evidence="2">
    <location>
        <begin position="75"/>
        <end position="95"/>
    </location>
</feature>
<feature type="region of interest" description="Disordered" evidence="1">
    <location>
        <begin position="1"/>
        <end position="21"/>
    </location>
</feature>
<evidence type="ECO:0000313" key="3">
    <source>
        <dbReference type="EMBL" id="QDU98416.1"/>
    </source>
</evidence>
<name>A0A518E2V1_9BACT</name>
<dbReference type="EMBL" id="CP036433">
    <property type="protein sequence ID" value="QDU98416.1"/>
    <property type="molecule type" value="Genomic_DNA"/>
</dbReference>
<keyword evidence="2" id="KW-0472">Membrane</keyword>
<proteinExistence type="predicted"/>
<reference evidence="3 4" key="1">
    <citation type="submission" date="2019-02" db="EMBL/GenBank/DDBJ databases">
        <title>Deep-cultivation of Planctomycetes and their phenomic and genomic characterization uncovers novel biology.</title>
        <authorList>
            <person name="Wiegand S."/>
            <person name="Jogler M."/>
            <person name="Boedeker C."/>
            <person name="Pinto D."/>
            <person name="Vollmers J."/>
            <person name="Rivas-Marin E."/>
            <person name="Kohn T."/>
            <person name="Peeters S.H."/>
            <person name="Heuer A."/>
            <person name="Rast P."/>
            <person name="Oberbeckmann S."/>
            <person name="Bunk B."/>
            <person name="Jeske O."/>
            <person name="Meyerdierks A."/>
            <person name="Storesund J.E."/>
            <person name="Kallscheuer N."/>
            <person name="Luecker S."/>
            <person name="Lage O.M."/>
            <person name="Pohl T."/>
            <person name="Merkel B.J."/>
            <person name="Hornburger P."/>
            <person name="Mueller R.-W."/>
            <person name="Bruemmer F."/>
            <person name="Labrenz M."/>
            <person name="Spormann A.M."/>
            <person name="Op den Camp H."/>
            <person name="Overmann J."/>
            <person name="Amann R."/>
            <person name="Jetten M.S.M."/>
            <person name="Mascher T."/>
            <person name="Medema M.H."/>
            <person name="Devos D.P."/>
            <person name="Kaster A.-K."/>
            <person name="Ovreas L."/>
            <person name="Rohde M."/>
            <person name="Galperin M.Y."/>
            <person name="Jogler C."/>
        </authorList>
    </citation>
    <scope>NUCLEOTIDE SEQUENCE [LARGE SCALE GENOMIC DNA]</scope>
    <source>
        <strain evidence="3 4">Pla85_3_4</strain>
    </source>
</reference>
<accession>A0A518E2V1</accession>
<keyword evidence="2" id="KW-0812">Transmembrane</keyword>
<organism evidence="3 4">
    <name type="scientific">Lignipirellula cremea</name>
    <dbReference type="NCBI Taxonomy" id="2528010"/>
    <lineage>
        <taxon>Bacteria</taxon>
        <taxon>Pseudomonadati</taxon>
        <taxon>Planctomycetota</taxon>
        <taxon>Planctomycetia</taxon>
        <taxon>Pirellulales</taxon>
        <taxon>Pirellulaceae</taxon>
        <taxon>Lignipirellula</taxon>
    </lineage>
</organism>
<dbReference type="AlphaFoldDB" id="A0A518E2V1"/>
<feature type="transmembrane region" description="Helical" evidence="2">
    <location>
        <begin position="107"/>
        <end position="128"/>
    </location>
</feature>
<keyword evidence="4" id="KW-1185">Reference proteome</keyword>
<evidence type="ECO:0000313" key="4">
    <source>
        <dbReference type="Proteomes" id="UP000317648"/>
    </source>
</evidence>
<feature type="compositionally biased region" description="Pro residues" evidence="1">
    <location>
        <begin position="1"/>
        <end position="20"/>
    </location>
</feature>
<dbReference type="Proteomes" id="UP000317648">
    <property type="component" value="Chromosome"/>
</dbReference>
<evidence type="ECO:0000256" key="1">
    <source>
        <dbReference type="SAM" id="MobiDB-lite"/>
    </source>
</evidence>
<keyword evidence="2" id="KW-1133">Transmembrane helix</keyword>
<dbReference type="KEGG" id="lcre:Pla8534_62840"/>
<feature type="transmembrane region" description="Helical" evidence="2">
    <location>
        <begin position="29"/>
        <end position="55"/>
    </location>
</feature>
<evidence type="ECO:0000256" key="2">
    <source>
        <dbReference type="SAM" id="Phobius"/>
    </source>
</evidence>
<gene>
    <name evidence="3" type="ORF">Pla8534_62840</name>
</gene>